<dbReference type="GO" id="GO:0003677">
    <property type="term" value="F:DNA binding"/>
    <property type="evidence" value="ECO:0007669"/>
    <property type="project" value="UniProtKB-KW"/>
</dbReference>
<dbReference type="Gene3D" id="1.10.1740.10">
    <property type="match status" value="1"/>
</dbReference>
<evidence type="ECO:0000256" key="3">
    <source>
        <dbReference type="ARBA" id="ARBA00023082"/>
    </source>
</evidence>
<dbReference type="InterPro" id="IPR013324">
    <property type="entry name" value="RNA_pol_sigma_r3/r4-like"/>
</dbReference>
<dbReference type="GO" id="GO:0016987">
    <property type="term" value="F:sigma factor activity"/>
    <property type="evidence" value="ECO:0007669"/>
    <property type="project" value="UniProtKB-KW"/>
</dbReference>
<keyword evidence="4" id="KW-0238">DNA-binding</keyword>
<evidence type="ECO:0000256" key="5">
    <source>
        <dbReference type="ARBA" id="ARBA00023163"/>
    </source>
</evidence>
<accession>A0A1I2C381</accession>
<dbReference type="SUPFAM" id="SSF88946">
    <property type="entry name" value="Sigma2 domain of RNA polymerase sigma factors"/>
    <property type="match status" value="1"/>
</dbReference>
<keyword evidence="3" id="KW-0731">Sigma factor</keyword>
<evidence type="ECO:0000313" key="8">
    <source>
        <dbReference type="Proteomes" id="UP000199513"/>
    </source>
</evidence>
<evidence type="ECO:0000313" key="7">
    <source>
        <dbReference type="EMBL" id="SFE62744.1"/>
    </source>
</evidence>
<feature type="domain" description="RNA polymerase sigma-70 region 2" evidence="6">
    <location>
        <begin position="28"/>
        <end position="96"/>
    </location>
</feature>
<name>A0A1I2C381_9BACT</name>
<dbReference type="InterPro" id="IPR013325">
    <property type="entry name" value="RNA_pol_sigma_r2"/>
</dbReference>
<dbReference type="PANTHER" id="PTHR43133:SF8">
    <property type="entry name" value="RNA POLYMERASE SIGMA FACTOR HI_1459-RELATED"/>
    <property type="match status" value="1"/>
</dbReference>
<keyword evidence="5" id="KW-0804">Transcription</keyword>
<reference evidence="7 8" key="1">
    <citation type="submission" date="2016-10" db="EMBL/GenBank/DDBJ databases">
        <authorList>
            <person name="de Groot N.N."/>
        </authorList>
    </citation>
    <scope>NUCLEOTIDE SEQUENCE [LARGE SCALE GENOMIC DNA]</scope>
    <source>
        <strain>GEY</strain>
        <strain evidence="8">DSM 9560</strain>
    </source>
</reference>
<dbReference type="RefSeq" id="WP_091539911.1">
    <property type="nucleotide sequence ID" value="NZ_FONY01000004.1"/>
</dbReference>
<dbReference type="Gene3D" id="1.10.10.10">
    <property type="entry name" value="Winged helix-like DNA-binding domain superfamily/Winged helix DNA-binding domain"/>
    <property type="match status" value="1"/>
</dbReference>
<evidence type="ECO:0000256" key="1">
    <source>
        <dbReference type="ARBA" id="ARBA00010641"/>
    </source>
</evidence>
<keyword evidence="8" id="KW-1185">Reference proteome</keyword>
<gene>
    <name evidence="7" type="ORF">SAMN04488541_100461</name>
</gene>
<sequence>MAKHIFMTNDQVLVDRIRAGDSNALQYLYNKHFPVIKRFITLNSGDIEDAEDIYQETITDAYEKIMKPDFKLSSSMKTFLYSISRNKWLYKLRQRGTGGVSFEDVENYIEDLDLADDNFQNFDNEFLDYDVLLKEALDKMDETCRKLLQHFYYDRFSLDVIAQKLGYNNANTAKAKKNKCMNRAKEIGKKLLEKFEV</sequence>
<dbReference type="NCBIfam" id="TIGR02937">
    <property type="entry name" value="sigma70-ECF"/>
    <property type="match status" value="1"/>
</dbReference>
<evidence type="ECO:0000259" key="6">
    <source>
        <dbReference type="Pfam" id="PF04542"/>
    </source>
</evidence>
<dbReference type="Proteomes" id="UP000199513">
    <property type="component" value="Unassembled WGS sequence"/>
</dbReference>
<dbReference type="EMBL" id="FONY01000004">
    <property type="protein sequence ID" value="SFE62744.1"/>
    <property type="molecule type" value="Genomic_DNA"/>
</dbReference>
<keyword evidence="2" id="KW-0805">Transcription regulation</keyword>
<dbReference type="InterPro" id="IPR036388">
    <property type="entry name" value="WH-like_DNA-bd_sf"/>
</dbReference>
<evidence type="ECO:0000256" key="4">
    <source>
        <dbReference type="ARBA" id="ARBA00023125"/>
    </source>
</evidence>
<protein>
    <submittedName>
        <fullName evidence="7">RNA polymerase sigma factor, sigma-70 family</fullName>
    </submittedName>
</protein>
<dbReference type="GO" id="GO:0006352">
    <property type="term" value="P:DNA-templated transcription initiation"/>
    <property type="evidence" value="ECO:0007669"/>
    <property type="project" value="InterPro"/>
</dbReference>
<evidence type="ECO:0000256" key="2">
    <source>
        <dbReference type="ARBA" id="ARBA00023015"/>
    </source>
</evidence>
<dbReference type="STRING" id="1003.SAMN04488541_100461"/>
<dbReference type="OrthoDB" id="1099849at2"/>
<dbReference type="AlphaFoldDB" id="A0A1I2C381"/>
<dbReference type="PANTHER" id="PTHR43133">
    <property type="entry name" value="RNA POLYMERASE ECF-TYPE SIGMA FACTO"/>
    <property type="match status" value="1"/>
</dbReference>
<dbReference type="InterPro" id="IPR039425">
    <property type="entry name" value="RNA_pol_sigma-70-like"/>
</dbReference>
<dbReference type="InterPro" id="IPR014284">
    <property type="entry name" value="RNA_pol_sigma-70_dom"/>
</dbReference>
<dbReference type="InterPro" id="IPR007627">
    <property type="entry name" value="RNA_pol_sigma70_r2"/>
</dbReference>
<dbReference type="SUPFAM" id="SSF88659">
    <property type="entry name" value="Sigma3 and sigma4 domains of RNA polymerase sigma factors"/>
    <property type="match status" value="1"/>
</dbReference>
<comment type="similarity">
    <text evidence="1">Belongs to the sigma-70 factor family. ECF subfamily.</text>
</comment>
<organism evidence="7 8">
    <name type="scientific">Thermoflexibacter ruber</name>
    <dbReference type="NCBI Taxonomy" id="1003"/>
    <lineage>
        <taxon>Bacteria</taxon>
        <taxon>Pseudomonadati</taxon>
        <taxon>Bacteroidota</taxon>
        <taxon>Cytophagia</taxon>
        <taxon>Cytophagales</taxon>
        <taxon>Thermoflexibacteraceae</taxon>
        <taxon>Thermoflexibacter</taxon>
    </lineage>
</organism>
<dbReference type="Pfam" id="PF04542">
    <property type="entry name" value="Sigma70_r2"/>
    <property type="match status" value="1"/>
</dbReference>
<proteinExistence type="inferred from homology"/>